<dbReference type="AlphaFoldDB" id="A0A4Y5T0G7"/>
<evidence type="ECO:0000313" key="7">
    <source>
        <dbReference type="EMBL" id="QDA77050.1"/>
    </source>
</evidence>
<evidence type="ECO:0000256" key="2">
    <source>
        <dbReference type="ARBA" id="ARBA00022692"/>
    </source>
</evidence>
<evidence type="ECO:0008006" key="8">
    <source>
        <dbReference type="Google" id="ProtNLM"/>
    </source>
</evidence>
<feature type="compositionally biased region" description="Basic and acidic residues" evidence="5">
    <location>
        <begin position="200"/>
        <end position="218"/>
    </location>
</feature>
<feature type="region of interest" description="Disordered" evidence="5">
    <location>
        <begin position="200"/>
        <end position="226"/>
    </location>
</feature>
<feature type="compositionally biased region" description="Basic and acidic residues" evidence="5">
    <location>
        <begin position="16"/>
        <end position="43"/>
    </location>
</feature>
<keyword evidence="4 6" id="KW-0472">Membrane</keyword>
<sequence length="226" mass="24758">MAAETVQTTTQSKQPSKQEFKEEVKTETEEGTKYEKHEYRIETNPEQPDPYSRVGRAESLIQRNVMWALGAGVLPIPVFDIVAVTAVQVKMLKELSDLYGVPFKEHAAKKIVYSLISGLGSVGVGTAIGGSLTKLIPGLGTTLGVVSVPIFAAAFTHAVGKLFLMHFESGGTVLDFDPHAVRSYFRQEYEKAKETVARMRKEGGKEGEVKKEETKQEIKVTASKAP</sequence>
<name>A0A4Y5T0G7_9BACT</name>
<feature type="region of interest" description="Disordered" evidence="5">
    <location>
        <begin position="1"/>
        <end position="52"/>
    </location>
</feature>
<protein>
    <recommendedName>
        <fullName evidence="8">GTPase domain-containing protein</fullName>
    </recommendedName>
</protein>
<dbReference type="InterPro" id="IPR021147">
    <property type="entry name" value="DUF697"/>
</dbReference>
<feature type="transmembrane region" description="Helical" evidence="6">
    <location>
        <begin position="135"/>
        <end position="155"/>
    </location>
</feature>
<feature type="transmembrane region" description="Helical" evidence="6">
    <location>
        <begin position="110"/>
        <end position="129"/>
    </location>
</feature>
<evidence type="ECO:0000256" key="6">
    <source>
        <dbReference type="SAM" id="Phobius"/>
    </source>
</evidence>
<dbReference type="GO" id="GO:0016020">
    <property type="term" value="C:membrane"/>
    <property type="evidence" value="ECO:0007669"/>
    <property type="project" value="UniProtKB-SubCell"/>
</dbReference>
<evidence type="ECO:0000256" key="4">
    <source>
        <dbReference type="ARBA" id="ARBA00023136"/>
    </source>
</evidence>
<feature type="transmembrane region" description="Helical" evidence="6">
    <location>
        <begin position="65"/>
        <end position="89"/>
    </location>
</feature>
<accession>A0A4Y5T0G7</accession>
<evidence type="ECO:0000256" key="5">
    <source>
        <dbReference type="SAM" id="MobiDB-lite"/>
    </source>
</evidence>
<evidence type="ECO:0000256" key="3">
    <source>
        <dbReference type="ARBA" id="ARBA00022989"/>
    </source>
</evidence>
<keyword evidence="2 6" id="KW-0812">Transmembrane</keyword>
<dbReference type="Pfam" id="PF05128">
    <property type="entry name" value="DUF697"/>
    <property type="match status" value="1"/>
</dbReference>
<comment type="subcellular location">
    <subcellularLocation>
        <location evidence="1">Membrane</location>
        <topology evidence="1">Multi-pass membrane protein</topology>
    </subcellularLocation>
</comment>
<dbReference type="EMBL" id="MK551161">
    <property type="protein sequence ID" value="QDA77050.1"/>
    <property type="molecule type" value="Genomic_DNA"/>
</dbReference>
<reference evidence="7" key="1">
    <citation type="journal article" date="2019" name="Org. Lett.">
        <title>Two Biosynthetic Pathways in Jahnella thaxteri for Thaxteramides, Distinct Types of Lipopeptides.</title>
        <authorList>
            <person name="Oueis E."/>
            <person name="Klefisch T."/>
            <person name="Zaburannyi N."/>
            <person name="Garcia R."/>
            <person name="Plaza A."/>
            <person name="Muller R."/>
        </authorList>
    </citation>
    <scope>NUCLEOTIDE SEQUENCE</scope>
    <source>
        <strain evidence="7">MSr9139</strain>
    </source>
</reference>
<proteinExistence type="predicted"/>
<organism evidence="7">
    <name type="scientific">Jahnella sp. MSr9139</name>
    <dbReference type="NCBI Taxonomy" id="1434086"/>
    <lineage>
        <taxon>Bacteria</taxon>
        <taxon>Pseudomonadati</taxon>
        <taxon>Myxococcota</taxon>
        <taxon>Polyangia</taxon>
        <taxon>Polyangiales</taxon>
        <taxon>Polyangiaceae</taxon>
        <taxon>Jahnella</taxon>
    </lineage>
</organism>
<keyword evidence="3 6" id="KW-1133">Transmembrane helix</keyword>
<feature type="compositionally biased region" description="Low complexity" evidence="5">
    <location>
        <begin position="1"/>
        <end position="15"/>
    </location>
</feature>
<evidence type="ECO:0000256" key="1">
    <source>
        <dbReference type="ARBA" id="ARBA00004141"/>
    </source>
</evidence>